<evidence type="ECO:0000259" key="1">
    <source>
        <dbReference type="Pfam" id="PF00149"/>
    </source>
</evidence>
<protein>
    <submittedName>
        <fullName evidence="2">Metallophosphoesterase</fullName>
    </submittedName>
</protein>
<gene>
    <name evidence="2" type="ORF">JYK00_02525</name>
</gene>
<keyword evidence="3" id="KW-1185">Reference proteome</keyword>
<dbReference type="PANTHER" id="PTHR12905">
    <property type="entry name" value="METALLOPHOSPHOESTERASE"/>
    <property type="match status" value="1"/>
</dbReference>
<name>A0ABX7SAH3_9BACT</name>
<dbReference type="InterPro" id="IPR029052">
    <property type="entry name" value="Metallo-depent_PP-like"/>
</dbReference>
<evidence type="ECO:0000313" key="3">
    <source>
        <dbReference type="Proteomes" id="UP000671862"/>
    </source>
</evidence>
<feature type="domain" description="Calcineurin-like phosphoesterase" evidence="1">
    <location>
        <begin position="3"/>
        <end position="178"/>
    </location>
</feature>
<reference evidence="2 3" key="1">
    <citation type="submission" date="2021-03" db="EMBL/GenBank/DDBJ databases">
        <title>Thermosipho ferrireducens sp.nov., an anaerobic thermophilic iron-reducing bacterium isolated from a deep-sea hydrothermal sulfide deposits.</title>
        <authorList>
            <person name="Zeng X."/>
            <person name="Chen Y."/>
            <person name="Shao Z."/>
        </authorList>
    </citation>
    <scope>NUCLEOTIDE SEQUENCE [LARGE SCALE GENOMIC DNA]</scope>
    <source>
        <strain evidence="2 3">JL129W03</strain>
    </source>
</reference>
<accession>A0ABX7SAH3</accession>
<dbReference type="InterPro" id="IPR004843">
    <property type="entry name" value="Calcineurin-like_PHP"/>
</dbReference>
<dbReference type="Proteomes" id="UP000671862">
    <property type="component" value="Chromosome"/>
</dbReference>
<dbReference type="Pfam" id="PF00149">
    <property type="entry name" value="Metallophos"/>
    <property type="match status" value="1"/>
</dbReference>
<proteinExistence type="predicted"/>
<organism evidence="2 3">
    <name type="scientific">Thermosipho ferrireducens</name>
    <dbReference type="NCBI Taxonomy" id="2571116"/>
    <lineage>
        <taxon>Bacteria</taxon>
        <taxon>Thermotogati</taxon>
        <taxon>Thermotogota</taxon>
        <taxon>Thermotogae</taxon>
        <taxon>Thermotogales</taxon>
        <taxon>Fervidobacteriaceae</taxon>
        <taxon>Thermosipho</taxon>
    </lineage>
</organism>
<evidence type="ECO:0000313" key="2">
    <source>
        <dbReference type="EMBL" id="QTA38418.1"/>
    </source>
</evidence>
<dbReference type="PANTHER" id="PTHR12905:SF0">
    <property type="entry name" value="CALCINEURIN-LIKE PHOSPHOESTERASE DOMAIN-CONTAINING PROTEIN"/>
    <property type="match status" value="1"/>
</dbReference>
<dbReference type="SUPFAM" id="SSF56300">
    <property type="entry name" value="Metallo-dependent phosphatases"/>
    <property type="match status" value="1"/>
</dbReference>
<dbReference type="Gene3D" id="3.60.21.10">
    <property type="match status" value="1"/>
</dbReference>
<dbReference type="InterPro" id="IPR051693">
    <property type="entry name" value="UPF0046_metallophosphoest"/>
</dbReference>
<sequence length="217" mass="25505">MKIKILLTSDIHGSELAVKKLRAIKNCFDYFIFCGDLLPKFVDEDKSLKEVQQEWFYNIFLPLAEEINGYFILGNDDKIHYEGKRLLNDPLEIENGISIISYDKVPLTPFNTWRELSDDLIEEQLQKLTVKKPFIFITHAPPFKILDEARRRNFGSKAIRDFVFKENPLVHCFGHIHESFGDIKINDVTFINCAFETFLKFYIIEIDENLNVETYEL</sequence>
<dbReference type="EMBL" id="CP071446">
    <property type="protein sequence ID" value="QTA38418.1"/>
    <property type="molecule type" value="Genomic_DNA"/>
</dbReference>
<dbReference type="RefSeq" id="WP_207567137.1">
    <property type="nucleotide sequence ID" value="NZ_CP071446.1"/>
</dbReference>